<feature type="domain" description="Ig-like" evidence="2">
    <location>
        <begin position="1"/>
        <end position="57"/>
    </location>
</feature>
<dbReference type="Ensembl" id="ENSNFUT00015016650.1">
    <property type="protein sequence ID" value="ENSNFUP00015015893.1"/>
    <property type="gene ID" value="ENSNFUG00015007644.1"/>
</dbReference>
<dbReference type="InterPro" id="IPR003598">
    <property type="entry name" value="Ig_sub2"/>
</dbReference>
<protein>
    <recommendedName>
        <fullName evidence="2">Ig-like domain-containing protein</fullName>
    </recommendedName>
</protein>
<dbReference type="FunFam" id="2.60.40.10:FF:000022">
    <property type="entry name" value="Cardiac titin"/>
    <property type="match status" value="5"/>
</dbReference>
<dbReference type="PANTHER" id="PTHR47633">
    <property type="entry name" value="IMMUNOGLOBULIN"/>
    <property type="match status" value="1"/>
</dbReference>
<feature type="domain" description="Ig-like" evidence="2">
    <location>
        <begin position="264"/>
        <end position="354"/>
    </location>
</feature>
<dbReference type="GO" id="GO:0004672">
    <property type="term" value="F:protein kinase activity"/>
    <property type="evidence" value="ECO:0007669"/>
    <property type="project" value="TreeGrafter"/>
</dbReference>
<dbReference type="InterPro" id="IPR003599">
    <property type="entry name" value="Ig_sub"/>
</dbReference>
<organism evidence="3 4">
    <name type="scientific">Nothobranchius furzeri</name>
    <name type="common">Turquoise killifish</name>
    <dbReference type="NCBI Taxonomy" id="105023"/>
    <lineage>
        <taxon>Eukaryota</taxon>
        <taxon>Metazoa</taxon>
        <taxon>Chordata</taxon>
        <taxon>Craniata</taxon>
        <taxon>Vertebrata</taxon>
        <taxon>Euteleostomi</taxon>
        <taxon>Actinopterygii</taxon>
        <taxon>Neopterygii</taxon>
        <taxon>Teleostei</taxon>
        <taxon>Neoteleostei</taxon>
        <taxon>Acanthomorphata</taxon>
        <taxon>Ovalentaria</taxon>
        <taxon>Atherinomorphae</taxon>
        <taxon>Cyprinodontiformes</taxon>
        <taxon>Nothobranchiidae</taxon>
        <taxon>Nothobranchius</taxon>
    </lineage>
</organism>
<reference evidence="3" key="1">
    <citation type="submission" date="2014-08" db="EMBL/GenBank/DDBJ databases">
        <authorList>
            <person name="Senf B."/>
            <person name="Petzold A."/>
            <person name="Downie B.R."/>
            <person name="Koch P."/>
            <person name="Platzer M."/>
        </authorList>
    </citation>
    <scope>NUCLEOTIDE SEQUENCE [LARGE SCALE GENOMIC DNA]</scope>
    <source>
        <strain evidence="3">GRZ</strain>
    </source>
</reference>
<feature type="domain" description="Ig-like" evidence="2">
    <location>
        <begin position="186"/>
        <end position="260"/>
    </location>
</feature>
<evidence type="ECO:0000313" key="4">
    <source>
        <dbReference type="Proteomes" id="UP000694548"/>
    </source>
</evidence>
<dbReference type="GO" id="GO:0055013">
    <property type="term" value="P:cardiac muscle cell development"/>
    <property type="evidence" value="ECO:0007669"/>
    <property type="project" value="UniProtKB-ARBA"/>
</dbReference>
<keyword evidence="4" id="KW-1185">Reference proteome</keyword>
<evidence type="ECO:0000313" key="3">
    <source>
        <dbReference type="Ensembl" id="ENSNFUP00015015893.1"/>
    </source>
</evidence>
<dbReference type="CDD" id="cd00096">
    <property type="entry name" value="Ig"/>
    <property type="match status" value="4"/>
</dbReference>
<dbReference type="SMART" id="SM00408">
    <property type="entry name" value="IGc2"/>
    <property type="match status" value="5"/>
</dbReference>
<evidence type="ECO:0000259" key="2">
    <source>
        <dbReference type="PROSITE" id="PS50835"/>
    </source>
</evidence>
<dbReference type="FunFam" id="2.60.40.10:FF:000107">
    <property type="entry name" value="Myosin, light chain kinase a"/>
    <property type="match status" value="1"/>
</dbReference>
<feature type="domain" description="Ig-like" evidence="2">
    <location>
        <begin position="359"/>
        <end position="447"/>
    </location>
</feature>
<reference evidence="3" key="2">
    <citation type="submission" date="2025-08" db="UniProtKB">
        <authorList>
            <consortium name="Ensembl"/>
        </authorList>
    </citation>
    <scope>IDENTIFICATION</scope>
</reference>
<dbReference type="PROSITE" id="PS50835">
    <property type="entry name" value="IG_LIKE"/>
    <property type="match status" value="6"/>
</dbReference>
<dbReference type="Proteomes" id="UP000694548">
    <property type="component" value="Chromosome sgr08"/>
</dbReference>
<dbReference type="SMART" id="SM00409">
    <property type="entry name" value="IG"/>
    <property type="match status" value="5"/>
</dbReference>
<reference evidence="3" key="3">
    <citation type="submission" date="2025-09" db="UniProtKB">
        <authorList>
            <consortium name="Ensembl"/>
        </authorList>
    </citation>
    <scope>IDENTIFICATION</scope>
</reference>
<dbReference type="Gene3D" id="2.60.40.10">
    <property type="entry name" value="Immunoglobulins"/>
    <property type="match status" value="6"/>
</dbReference>
<dbReference type="AlphaFoldDB" id="A0A8C6L9W6"/>
<proteinExistence type="predicted"/>
<dbReference type="SUPFAM" id="SSF48726">
    <property type="entry name" value="Immunoglobulin"/>
    <property type="match status" value="6"/>
</dbReference>
<accession>A0A8C6L9W6</accession>
<name>A0A8C6L9W6_NOTFU</name>
<dbReference type="InterPro" id="IPR013098">
    <property type="entry name" value="Ig_I-set"/>
</dbReference>
<sequence length="546" mass="60172">GDSASLECVISGSPDLKVKWFKDGKEMISGRKYKMTLKDNLAAMKILTAEKGDTSEYKMENKSVLMNKVLFLQQPDRIMPPTFTKSLKRVDGAIGTDASMDCRVSGSQPMTISWFKDDQEVESGAKFKPGFKDGSATLRICQLEKPDSGVYKCKASNSAGFKETSSTLYVKGHECLFYLSFEVIPGAKVSFRVAFTGTAPLVVKWFKEEKEILTGGLYFIKKDASSSSLELHSVKPSDSSKYTCQVSNDAGKVDCTAVLFVKEPPVFVRKLNATRLITRGNSTRLECKVTGSPVISFRWFKNETEISCSPKYTIRTTDVESVLEIAECLVEDCGDYVCVASSEAGSDRCSCTVTVKEPPEFVRSLEPRDVVKGSEMILECQLTGSAPFTVFFYKNSKVIRNDKRHRITVKEGLVALQVLGVEAADVGLYQITVENEVGRSSCECHVTLKEPPSFVRKLENLSSLVGSDISLQCLLKGSEPITVTWLKDNHELRETEHVQISYKNRTAGLFISSLQSQHGGKYSCQVVNQAGSQICSAVPLLEGGQN</sequence>
<dbReference type="GO" id="GO:0003007">
    <property type="term" value="P:heart morphogenesis"/>
    <property type="evidence" value="ECO:0007669"/>
    <property type="project" value="UniProtKB-ARBA"/>
</dbReference>
<dbReference type="InterPro" id="IPR036179">
    <property type="entry name" value="Ig-like_dom_sf"/>
</dbReference>
<dbReference type="GeneTree" id="ENSGT01110000267173"/>
<dbReference type="PANTHER" id="PTHR47633:SF16">
    <property type="entry name" value="CAVP-TARGET PROTEIN-LIKE"/>
    <property type="match status" value="1"/>
</dbReference>
<dbReference type="InterPro" id="IPR007110">
    <property type="entry name" value="Ig-like_dom"/>
</dbReference>
<feature type="domain" description="Ig-like" evidence="2">
    <location>
        <begin position="81"/>
        <end position="169"/>
    </location>
</feature>
<evidence type="ECO:0000256" key="1">
    <source>
        <dbReference type="ARBA" id="ARBA00023319"/>
    </source>
</evidence>
<keyword evidence="1" id="KW-0393">Immunoglobulin domain</keyword>
<dbReference type="InterPro" id="IPR013783">
    <property type="entry name" value="Ig-like_fold"/>
</dbReference>
<feature type="domain" description="Ig-like" evidence="2">
    <location>
        <begin position="452"/>
        <end position="535"/>
    </location>
</feature>
<dbReference type="Pfam" id="PF07679">
    <property type="entry name" value="I-set"/>
    <property type="match status" value="6"/>
</dbReference>